<dbReference type="AlphaFoldDB" id="A0A420ZBM6"/>
<dbReference type="InterPro" id="IPR003812">
    <property type="entry name" value="Fido"/>
</dbReference>
<dbReference type="Gene3D" id="1.10.3290.10">
    <property type="entry name" value="Fido-like domain"/>
    <property type="match status" value="1"/>
</dbReference>
<keyword evidence="2" id="KW-0547">Nucleotide-binding</keyword>
<dbReference type="Pfam" id="PF02661">
    <property type="entry name" value="Fic"/>
    <property type="match status" value="1"/>
</dbReference>
<evidence type="ECO:0000256" key="1">
    <source>
        <dbReference type="PIRSR" id="PIRSR640198-1"/>
    </source>
</evidence>
<dbReference type="Proteomes" id="UP000281261">
    <property type="component" value="Unassembled WGS sequence"/>
</dbReference>
<feature type="binding site" evidence="2">
    <location>
        <begin position="331"/>
        <end position="338"/>
    </location>
    <ligand>
        <name>ATP</name>
        <dbReference type="ChEBI" id="CHEBI:30616"/>
    </ligand>
</feature>
<evidence type="ECO:0000313" key="4">
    <source>
        <dbReference type="EMBL" id="RLC36485.1"/>
    </source>
</evidence>
<feature type="active site" evidence="1">
    <location>
        <position position="327"/>
    </location>
</feature>
<feature type="domain" description="Fido" evidence="3">
    <location>
        <begin position="241"/>
        <end position="390"/>
    </location>
</feature>
<organism evidence="4 5">
    <name type="scientific">candidate division Kazan bacterium</name>
    <dbReference type="NCBI Taxonomy" id="2202143"/>
    <lineage>
        <taxon>Bacteria</taxon>
        <taxon>Bacteria division Kazan-3B-28</taxon>
    </lineage>
</organism>
<dbReference type="GO" id="GO:0005524">
    <property type="term" value="F:ATP binding"/>
    <property type="evidence" value="ECO:0007669"/>
    <property type="project" value="UniProtKB-KW"/>
</dbReference>
<gene>
    <name evidence="4" type="ORF">DRH29_04460</name>
</gene>
<name>A0A420ZBM6_UNCK3</name>
<proteinExistence type="predicted"/>
<dbReference type="InterPro" id="IPR040198">
    <property type="entry name" value="Fido_containing"/>
</dbReference>
<evidence type="ECO:0000256" key="2">
    <source>
        <dbReference type="PIRSR" id="PIRSR640198-2"/>
    </source>
</evidence>
<comment type="caution">
    <text evidence="4">The sequence shown here is derived from an EMBL/GenBank/DDBJ whole genome shotgun (WGS) entry which is preliminary data.</text>
</comment>
<dbReference type="PROSITE" id="PS51459">
    <property type="entry name" value="FIDO"/>
    <property type="match status" value="1"/>
</dbReference>
<reference evidence="4 5" key="1">
    <citation type="submission" date="2018-06" db="EMBL/GenBank/DDBJ databases">
        <title>Extensive metabolic versatility and redundancy in microbially diverse, dynamic hydrothermal sediments.</title>
        <authorList>
            <person name="Dombrowski N."/>
            <person name="Teske A."/>
            <person name="Baker B.J."/>
        </authorList>
    </citation>
    <scope>NUCLEOTIDE SEQUENCE [LARGE SCALE GENOMIC DNA]</scope>
    <source>
        <strain evidence="4">B79_G16</strain>
    </source>
</reference>
<dbReference type="PANTHER" id="PTHR13504">
    <property type="entry name" value="FIDO DOMAIN-CONTAINING PROTEIN DDB_G0283145"/>
    <property type="match status" value="1"/>
</dbReference>
<sequence>MDFNNTTDLKPVGWSELVRRYSLDVLPCNSQSYISLRGRRKTVIDRHRKTEIYTKNYDPGDTLGNHLTFALKFEGPDLAILSLLFKVIDQNELESFIKETPSGKYARKIWFLYEFLTGRELNLDPTKVTNYIDLLDTTRYYTAMPIAEKRQKINNNLLGDNRFCPQFRRTDTLENYIALQLNKKSEEIVGKYPEDVLKRAISYLYTKETKSSFEIERAAPDQKRATRFVELLKIADEREFFDKQSLLELQNATVDERFASYDFRDVQNFVGQTVSFGNEVIHFVAPKPQDIHDLMEGMFYSYSRMMSSEIHPVIIATAISFGFVFMHPFEDGNGRIHRFLIHNILAKTGFAPSGLIFPVSATMLREIKDYDETLEVFSKPLMPLIDYDLDRNGRMIVKNETDVYYRYIDMTAIAERLFMFIQDTIETELVSELNFLLDYDKAKLSIQDVVDMPDRMIDLFIRLCIENRGSLSKNKRKSLFAELTDEEISRMEKCVQEAFGESISKTDKI</sequence>
<accession>A0A420ZBM6</accession>
<dbReference type="PANTHER" id="PTHR13504:SF38">
    <property type="entry name" value="FIDO DOMAIN-CONTAINING PROTEIN"/>
    <property type="match status" value="1"/>
</dbReference>
<keyword evidence="2" id="KW-0067">ATP-binding</keyword>
<protein>
    <submittedName>
        <fullName evidence="4">Cell filamentation protein Fic</fullName>
    </submittedName>
</protein>
<dbReference type="SUPFAM" id="SSF140931">
    <property type="entry name" value="Fic-like"/>
    <property type="match status" value="1"/>
</dbReference>
<evidence type="ECO:0000313" key="5">
    <source>
        <dbReference type="Proteomes" id="UP000281261"/>
    </source>
</evidence>
<evidence type="ECO:0000259" key="3">
    <source>
        <dbReference type="PROSITE" id="PS51459"/>
    </source>
</evidence>
<dbReference type="InterPro" id="IPR036597">
    <property type="entry name" value="Fido-like_dom_sf"/>
</dbReference>
<dbReference type="EMBL" id="QMNG01000052">
    <property type="protein sequence ID" value="RLC36485.1"/>
    <property type="molecule type" value="Genomic_DNA"/>
</dbReference>